<keyword evidence="5" id="KW-1185">Reference proteome</keyword>
<keyword evidence="4" id="KW-0503">Monooxygenase</keyword>
<dbReference type="CDD" id="cd04730">
    <property type="entry name" value="NPD_like"/>
    <property type="match status" value="1"/>
</dbReference>
<dbReference type="Proteomes" id="UP000322876">
    <property type="component" value="Unassembled WGS sequence"/>
</dbReference>
<dbReference type="GO" id="GO:0018580">
    <property type="term" value="F:nitronate monooxygenase activity"/>
    <property type="evidence" value="ECO:0007669"/>
    <property type="project" value="InterPro"/>
</dbReference>
<dbReference type="SUPFAM" id="SSF51412">
    <property type="entry name" value="Inosine monophosphate dehydrogenase (IMPDH)"/>
    <property type="match status" value="1"/>
</dbReference>
<dbReference type="Gene3D" id="3.20.20.70">
    <property type="entry name" value="Aldolase class I"/>
    <property type="match status" value="2"/>
</dbReference>
<dbReference type="AlphaFoldDB" id="A0A5A8F5Y0"/>
<name>A0A5A8F5Y0_9BACT</name>
<reference evidence="4 5" key="1">
    <citation type="submission" date="2019-06" db="EMBL/GenBank/DDBJ databases">
        <title>Genomic insights into carbon and energy metabolism of Deferribacter autotrophicus revealed new metabolic traits in the phylum Deferribacteres.</title>
        <authorList>
            <person name="Slobodkin A.I."/>
            <person name="Slobodkina G.B."/>
            <person name="Allioux M."/>
            <person name="Alain K."/>
            <person name="Jebbar M."/>
            <person name="Shadrin V."/>
            <person name="Kublanov I.V."/>
            <person name="Toshchakov S.V."/>
            <person name="Bonch-Osmolovskaya E.A."/>
        </authorList>
    </citation>
    <scope>NUCLEOTIDE SEQUENCE [LARGE SCALE GENOMIC DNA]</scope>
    <source>
        <strain evidence="4 5">SL50</strain>
    </source>
</reference>
<dbReference type="InterPro" id="IPR013785">
    <property type="entry name" value="Aldolase_TIM"/>
</dbReference>
<evidence type="ECO:0000256" key="3">
    <source>
        <dbReference type="ARBA" id="ARBA00023002"/>
    </source>
</evidence>
<keyword evidence="3" id="KW-0560">Oxidoreductase</keyword>
<evidence type="ECO:0000313" key="4">
    <source>
        <dbReference type="EMBL" id="KAA0259467.1"/>
    </source>
</evidence>
<sequence>MKKNMGWSMSYPDLIQGGMGAGVSHWKLARAVSLLGGLGVVSATALDTIVARRLQEKDEDTVNALSHFPIKEIAERIYKKYFGKKREDGSYLPVPFFSLNPSDELIELTVAANFVEVFLAKKGHNYPVGINLLEKIQLTTLYSLYGAMLAGVDYVIMGAGIPREIPGILDKFARGLDAELTLNVTGASKDEKFKMLFSPRSFMQNKAVELKRPYFFAIVSSNVLATTLVKKSTGKVDGLVIENYMAGGHNAPPRVKGVFDVNGAPVYGEKDKIDFEKIKKLEVPFYLAGNYVTQEKISEALSKIGATGVQVGTIFALTKESGFNEDIKLKLIEMIKDGTIKVFTDPLASPTGFPFKVAQVEGTLSDEKIYLERKRICNFRYLAELYKDKEGNIGYRCPAEPVDEYVKKGGDVKNTEGRKCLCNALLANIGYGNVYKNGYREPYLITLGDSVRFLEHLLPDKGLPTVKSVITKLKEYINSCH</sequence>
<keyword evidence="1" id="KW-0285">Flavoprotein</keyword>
<dbReference type="EMBL" id="VFJB01000001">
    <property type="protein sequence ID" value="KAA0259467.1"/>
    <property type="molecule type" value="Genomic_DNA"/>
</dbReference>
<evidence type="ECO:0000256" key="1">
    <source>
        <dbReference type="ARBA" id="ARBA00022630"/>
    </source>
</evidence>
<protein>
    <submittedName>
        <fullName evidence="4">Nitronate monooxygenase</fullName>
    </submittedName>
</protein>
<dbReference type="InterPro" id="IPR004136">
    <property type="entry name" value="NMO"/>
</dbReference>
<organism evidence="4 5">
    <name type="scientific">Deferribacter autotrophicus</name>
    <dbReference type="NCBI Taxonomy" id="500465"/>
    <lineage>
        <taxon>Bacteria</taxon>
        <taxon>Pseudomonadati</taxon>
        <taxon>Deferribacterota</taxon>
        <taxon>Deferribacteres</taxon>
        <taxon>Deferribacterales</taxon>
        <taxon>Deferribacteraceae</taxon>
        <taxon>Deferribacter</taxon>
    </lineage>
</organism>
<gene>
    <name evidence="4" type="ORF">FHQ18_00905</name>
</gene>
<dbReference type="Pfam" id="PF03060">
    <property type="entry name" value="NMO"/>
    <property type="match status" value="1"/>
</dbReference>
<proteinExistence type="predicted"/>
<accession>A0A5A8F5Y0</accession>
<evidence type="ECO:0000313" key="5">
    <source>
        <dbReference type="Proteomes" id="UP000322876"/>
    </source>
</evidence>
<dbReference type="PANTHER" id="PTHR32332:SF33">
    <property type="entry name" value="NITRONATE MONOOXYGENASE DOMAIN-CONTAINING PROTEIN"/>
    <property type="match status" value="1"/>
</dbReference>
<dbReference type="PANTHER" id="PTHR32332">
    <property type="entry name" value="2-NITROPROPANE DIOXYGENASE"/>
    <property type="match status" value="1"/>
</dbReference>
<evidence type="ECO:0000256" key="2">
    <source>
        <dbReference type="ARBA" id="ARBA00022643"/>
    </source>
</evidence>
<dbReference type="OrthoDB" id="9778912at2"/>
<keyword evidence="2" id="KW-0288">FMN</keyword>
<comment type="caution">
    <text evidence="4">The sequence shown here is derived from an EMBL/GenBank/DDBJ whole genome shotgun (WGS) entry which is preliminary data.</text>
</comment>